<feature type="domain" description="Longin" evidence="9">
    <location>
        <begin position="7"/>
        <end position="124"/>
    </location>
</feature>
<dbReference type="Pfam" id="PF13774">
    <property type="entry name" value="Longin"/>
    <property type="match status" value="1"/>
</dbReference>
<keyword evidence="3" id="KW-0472">Membrane</keyword>
<dbReference type="SMART" id="SM01270">
    <property type="entry name" value="Longin"/>
    <property type="match status" value="1"/>
</dbReference>
<keyword evidence="2" id="KW-0488">Methylation</keyword>
<name>A0AAN6S4P8_9PEZI</name>
<evidence type="ECO:0000256" key="4">
    <source>
        <dbReference type="ARBA" id="ARBA00023139"/>
    </source>
</evidence>
<dbReference type="GO" id="GO:0005484">
    <property type="term" value="F:SNAP receptor activity"/>
    <property type="evidence" value="ECO:0007669"/>
    <property type="project" value="TreeGrafter"/>
</dbReference>
<evidence type="ECO:0000256" key="7">
    <source>
        <dbReference type="ARBA" id="ARBA00046278"/>
    </source>
</evidence>
<protein>
    <submittedName>
        <fullName evidence="11">Longin-like domain-containing protein</fullName>
    </submittedName>
</protein>
<evidence type="ECO:0000256" key="2">
    <source>
        <dbReference type="ARBA" id="ARBA00022481"/>
    </source>
</evidence>
<evidence type="ECO:0000256" key="6">
    <source>
        <dbReference type="ARBA" id="ARBA00023289"/>
    </source>
</evidence>
<dbReference type="Pfam" id="PF00957">
    <property type="entry name" value="Synaptobrevin"/>
    <property type="match status" value="1"/>
</dbReference>
<reference evidence="12" key="1">
    <citation type="journal article" date="2023" name="Mol. Phylogenet. Evol.">
        <title>Genome-scale phylogeny and comparative genomics of the fungal order Sordariales.</title>
        <authorList>
            <person name="Hensen N."/>
            <person name="Bonometti L."/>
            <person name="Westerberg I."/>
            <person name="Brannstrom I.O."/>
            <person name="Guillou S."/>
            <person name="Cros-Aarteil S."/>
            <person name="Calhoun S."/>
            <person name="Haridas S."/>
            <person name="Kuo A."/>
            <person name="Mondo S."/>
            <person name="Pangilinan J."/>
            <person name="Riley R."/>
            <person name="LaButti K."/>
            <person name="Andreopoulos B."/>
            <person name="Lipzen A."/>
            <person name="Chen C."/>
            <person name="Yan M."/>
            <person name="Daum C."/>
            <person name="Ng V."/>
            <person name="Clum A."/>
            <person name="Steindorff A."/>
            <person name="Ohm R.A."/>
            <person name="Martin F."/>
            <person name="Silar P."/>
            <person name="Natvig D.O."/>
            <person name="Lalanne C."/>
            <person name="Gautier V."/>
            <person name="Ament-Velasquez S.L."/>
            <person name="Kruys A."/>
            <person name="Hutchinson M.I."/>
            <person name="Powell A.J."/>
            <person name="Barry K."/>
            <person name="Miller A.N."/>
            <person name="Grigoriev I.V."/>
            <person name="Debuchy R."/>
            <person name="Gladieux P."/>
            <person name="Hiltunen Thoren M."/>
            <person name="Johannesson H."/>
        </authorList>
    </citation>
    <scope>NUCLEOTIDE SEQUENCE [LARGE SCALE GENOMIC DNA]</scope>
    <source>
        <strain evidence="12">CBS 340.73</strain>
    </source>
</reference>
<evidence type="ECO:0000256" key="1">
    <source>
        <dbReference type="ARBA" id="ARBA00008025"/>
    </source>
</evidence>
<accession>A0AAN6S4P8</accession>
<dbReference type="InterPro" id="IPR045848">
    <property type="entry name" value="R-SNARE_YKT6"/>
</dbReference>
<sequence length="219" mass="24835">MKLYFLGVFNITKSPAIKLCAEEDLSSWGRWTQGTYHDFMVMISKTVAERTKPGQRQSVEEKGKGMRMSPLFSRMWSLTIAPDVMIHCYARSEGVAGVMITDADYPAMAAHRVLGQMLDKFLSEKPLKEIMAATQDDQISFPQLKEDIKTYQNPKEADSIARIQAELDETKVVLHKAIENVLQRGEKLDDLVNKSNDLSMTSRAFYKQAKKQNSCCVLM</sequence>
<dbReference type="Gene3D" id="1.20.5.110">
    <property type="match status" value="1"/>
</dbReference>
<proteinExistence type="inferred from homology"/>
<organism evidence="11 12">
    <name type="scientific">Diplogelasinospora grovesii</name>
    <dbReference type="NCBI Taxonomy" id="303347"/>
    <lineage>
        <taxon>Eukaryota</taxon>
        <taxon>Fungi</taxon>
        <taxon>Dikarya</taxon>
        <taxon>Ascomycota</taxon>
        <taxon>Pezizomycotina</taxon>
        <taxon>Sordariomycetes</taxon>
        <taxon>Sordariomycetidae</taxon>
        <taxon>Sordariales</taxon>
        <taxon>Diplogelasinosporaceae</taxon>
        <taxon>Diplogelasinospora</taxon>
    </lineage>
</organism>
<keyword evidence="6" id="KW-0636">Prenylation</keyword>
<keyword evidence="5" id="KW-0449">Lipoprotein</keyword>
<dbReference type="PANTHER" id="PTHR45806">
    <property type="entry name" value="SYNAPTOBREVIN HOMOLOG YKT6"/>
    <property type="match status" value="1"/>
</dbReference>
<dbReference type="InterPro" id="IPR042855">
    <property type="entry name" value="V_SNARE_CC"/>
</dbReference>
<dbReference type="Gene3D" id="3.30.450.50">
    <property type="entry name" value="Longin domain"/>
    <property type="match status" value="1"/>
</dbReference>
<evidence type="ECO:0000313" key="12">
    <source>
        <dbReference type="Proteomes" id="UP001303473"/>
    </source>
</evidence>
<keyword evidence="12" id="KW-1185">Reference proteome</keyword>
<evidence type="ECO:0000259" key="10">
    <source>
        <dbReference type="PROSITE" id="PS50892"/>
    </source>
</evidence>
<dbReference type="AlphaFoldDB" id="A0AAN6S4P8"/>
<dbReference type="SUPFAM" id="SSF64356">
    <property type="entry name" value="SNARE-like"/>
    <property type="match status" value="1"/>
</dbReference>
<dbReference type="CDD" id="cd14824">
    <property type="entry name" value="Longin"/>
    <property type="match status" value="1"/>
</dbReference>
<evidence type="ECO:0000313" key="11">
    <source>
        <dbReference type="EMBL" id="KAK3939903.1"/>
    </source>
</evidence>
<dbReference type="CDD" id="cd15867">
    <property type="entry name" value="R-SNARE_YKT6"/>
    <property type="match status" value="1"/>
</dbReference>
<evidence type="ECO:0000256" key="8">
    <source>
        <dbReference type="PROSITE-ProRule" id="PRU00290"/>
    </source>
</evidence>
<comment type="caution">
    <text evidence="11">The sequence shown here is derived from an EMBL/GenBank/DDBJ whole genome shotgun (WGS) entry which is preliminary data.</text>
</comment>
<feature type="domain" description="V-SNARE coiled-coil homology" evidence="10">
    <location>
        <begin position="159"/>
        <end position="219"/>
    </location>
</feature>
<dbReference type="InterPro" id="IPR011012">
    <property type="entry name" value="Longin-like_dom_sf"/>
</dbReference>
<dbReference type="PROSITE" id="PS50859">
    <property type="entry name" value="LONGIN"/>
    <property type="match status" value="1"/>
</dbReference>
<comment type="subcellular location">
    <subcellularLocation>
        <location evidence="7">Endomembrane system</location>
        <topology evidence="7">Lipid-anchor</topology>
        <orientation evidence="7">Cytoplasmic side</orientation>
    </subcellularLocation>
</comment>
<evidence type="ECO:0000256" key="5">
    <source>
        <dbReference type="ARBA" id="ARBA00023288"/>
    </source>
</evidence>
<dbReference type="SUPFAM" id="SSF58038">
    <property type="entry name" value="SNARE fusion complex"/>
    <property type="match status" value="1"/>
</dbReference>
<gene>
    <name evidence="11" type="ORF">QBC46DRAFT_137971</name>
</gene>
<dbReference type="GO" id="GO:0005794">
    <property type="term" value="C:Golgi apparatus"/>
    <property type="evidence" value="ECO:0007669"/>
    <property type="project" value="TreeGrafter"/>
</dbReference>
<keyword evidence="8" id="KW-0175">Coiled coil</keyword>
<evidence type="ECO:0000256" key="3">
    <source>
        <dbReference type="ARBA" id="ARBA00023136"/>
    </source>
</evidence>
<evidence type="ECO:0000259" key="9">
    <source>
        <dbReference type="PROSITE" id="PS50859"/>
    </source>
</evidence>
<dbReference type="GO" id="GO:0006888">
    <property type="term" value="P:endoplasmic reticulum to Golgi vesicle-mediated transport"/>
    <property type="evidence" value="ECO:0007669"/>
    <property type="project" value="TreeGrafter"/>
</dbReference>
<dbReference type="EMBL" id="MU853803">
    <property type="protein sequence ID" value="KAK3939903.1"/>
    <property type="molecule type" value="Genomic_DNA"/>
</dbReference>
<dbReference type="PROSITE" id="PS50892">
    <property type="entry name" value="V_SNARE"/>
    <property type="match status" value="1"/>
</dbReference>
<comment type="similarity">
    <text evidence="1">Belongs to the synaptobrevin family.</text>
</comment>
<keyword evidence="4" id="KW-0564">Palmitate</keyword>
<dbReference type="Proteomes" id="UP001303473">
    <property type="component" value="Unassembled WGS sequence"/>
</dbReference>
<dbReference type="InterPro" id="IPR010908">
    <property type="entry name" value="Longin_dom"/>
</dbReference>
<dbReference type="PANTHER" id="PTHR45806:SF1">
    <property type="entry name" value="SYNAPTOBREVIN HOMOLOG YKT6"/>
    <property type="match status" value="1"/>
</dbReference>